<protein>
    <submittedName>
        <fullName evidence="2">Uncharacterized protein</fullName>
    </submittedName>
</protein>
<keyword evidence="1" id="KW-1133">Transmembrane helix</keyword>
<sequence>MNEIKEKDSGEVIKHESFETYWSGVDQSKQGCRDVGFILSEILSEYVNDYGCDYNGMKIPQTATSRNWDTLKIIPLQRRMRRECLMRFIAKRDRKEKIFACPAARSQSFFHAITLHRNCPVGKILRVPPGHHHSVDHPRRARRSCAHLVPVTASAAALLLLIFNTLSWGSENL</sequence>
<comment type="caution">
    <text evidence="2">The sequence shown here is derived from an EMBL/GenBank/DDBJ whole genome shotgun (WGS) entry which is preliminary data.</text>
</comment>
<name>A0A4C1ZXM7_EUMVA</name>
<feature type="transmembrane region" description="Helical" evidence="1">
    <location>
        <begin position="148"/>
        <end position="168"/>
    </location>
</feature>
<keyword evidence="1" id="KW-0472">Membrane</keyword>
<dbReference type="Proteomes" id="UP000299102">
    <property type="component" value="Unassembled WGS sequence"/>
</dbReference>
<accession>A0A4C1ZXM7</accession>
<evidence type="ECO:0000313" key="2">
    <source>
        <dbReference type="EMBL" id="GBP93581.1"/>
    </source>
</evidence>
<evidence type="ECO:0000256" key="1">
    <source>
        <dbReference type="SAM" id="Phobius"/>
    </source>
</evidence>
<organism evidence="2 3">
    <name type="scientific">Eumeta variegata</name>
    <name type="common">Bagworm moth</name>
    <name type="synonym">Eumeta japonica</name>
    <dbReference type="NCBI Taxonomy" id="151549"/>
    <lineage>
        <taxon>Eukaryota</taxon>
        <taxon>Metazoa</taxon>
        <taxon>Ecdysozoa</taxon>
        <taxon>Arthropoda</taxon>
        <taxon>Hexapoda</taxon>
        <taxon>Insecta</taxon>
        <taxon>Pterygota</taxon>
        <taxon>Neoptera</taxon>
        <taxon>Endopterygota</taxon>
        <taxon>Lepidoptera</taxon>
        <taxon>Glossata</taxon>
        <taxon>Ditrysia</taxon>
        <taxon>Tineoidea</taxon>
        <taxon>Psychidae</taxon>
        <taxon>Oiketicinae</taxon>
        <taxon>Eumeta</taxon>
    </lineage>
</organism>
<dbReference type="EMBL" id="BGZK01002393">
    <property type="protein sequence ID" value="GBP93581.1"/>
    <property type="molecule type" value="Genomic_DNA"/>
</dbReference>
<gene>
    <name evidence="2" type="ORF">EVAR_68664_1</name>
</gene>
<keyword evidence="1" id="KW-0812">Transmembrane</keyword>
<dbReference type="AlphaFoldDB" id="A0A4C1ZXM7"/>
<reference evidence="2 3" key="1">
    <citation type="journal article" date="2019" name="Commun. Biol.">
        <title>The bagworm genome reveals a unique fibroin gene that provides high tensile strength.</title>
        <authorList>
            <person name="Kono N."/>
            <person name="Nakamura H."/>
            <person name="Ohtoshi R."/>
            <person name="Tomita M."/>
            <person name="Numata K."/>
            <person name="Arakawa K."/>
        </authorList>
    </citation>
    <scope>NUCLEOTIDE SEQUENCE [LARGE SCALE GENOMIC DNA]</scope>
</reference>
<dbReference type="OrthoDB" id="412793at2759"/>
<keyword evidence="3" id="KW-1185">Reference proteome</keyword>
<evidence type="ECO:0000313" key="3">
    <source>
        <dbReference type="Proteomes" id="UP000299102"/>
    </source>
</evidence>
<proteinExistence type="predicted"/>